<dbReference type="EMBL" id="KZ269989">
    <property type="protein sequence ID" value="OZC10012.1"/>
    <property type="molecule type" value="Genomic_DNA"/>
</dbReference>
<dbReference type="Proteomes" id="UP000242913">
    <property type="component" value="Unassembled WGS sequence"/>
</dbReference>
<keyword evidence="2" id="KW-1185">Reference proteome</keyword>
<proteinExistence type="predicted"/>
<protein>
    <submittedName>
        <fullName evidence="1">Uncharacterized protein</fullName>
    </submittedName>
</protein>
<evidence type="ECO:0000313" key="2">
    <source>
        <dbReference type="Proteomes" id="UP000242913"/>
    </source>
</evidence>
<organism evidence="1 2">
    <name type="scientific">Onchocerca flexuosa</name>
    <dbReference type="NCBI Taxonomy" id="387005"/>
    <lineage>
        <taxon>Eukaryota</taxon>
        <taxon>Metazoa</taxon>
        <taxon>Ecdysozoa</taxon>
        <taxon>Nematoda</taxon>
        <taxon>Chromadorea</taxon>
        <taxon>Rhabditida</taxon>
        <taxon>Spirurina</taxon>
        <taxon>Spiruromorpha</taxon>
        <taxon>Filarioidea</taxon>
        <taxon>Onchocercidae</taxon>
        <taxon>Onchocerca</taxon>
    </lineage>
</organism>
<accession>A0A238BXL0</accession>
<reference evidence="1 2" key="1">
    <citation type="submission" date="2015-12" db="EMBL/GenBank/DDBJ databases">
        <title>Draft genome of the nematode, Onchocerca flexuosa.</title>
        <authorList>
            <person name="Mitreva M."/>
        </authorList>
    </citation>
    <scope>NUCLEOTIDE SEQUENCE [LARGE SCALE GENOMIC DNA]</scope>
    <source>
        <strain evidence="1">Red Deer</strain>
    </source>
</reference>
<feature type="non-terminal residue" evidence="1">
    <location>
        <position position="64"/>
    </location>
</feature>
<name>A0A238BXL0_9BILA</name>
<evidence type="ECO:0000313" key="1">
    <source>
        <dbReference type="EMBL" id="OZC10012.1"/>
    </source>
</evidence>
<dbReference type="AlphaFoldDB" id="A0A238BXL0"/>
<sequence length="64" mass="7212">MRHTSLSGMDFLDQNHFVTSEVEPTFSAIRLEPSFMNSQSNSLSSMFIDITITTIEEVNDGPEE</sequence>
<gene>
    <name evidence="1" type="ORF">X798_02858</name>
</gene>